<dbReference type="RefSeq" id="XP_034240839.1">
    <property type="nucleotide sequence ID" value="XM_034384948.1"/>
</dbReference>
<dbReference type="InterPro" id="IPR052667">
    <property type="entry name" value="E3_ubiquitin-ligase_RING"/>
</dbReference>
<accession>A0A6P8ZMM0</accession>
<dbReference type="SMART" id="SM00184">
    <property type="entry name" value="RING"/>
    <property type="match status" value="1"/>
</dbReference>
<proteinExistence type="predicted"/>
<keyword evidence="3" id="KW-0862">Zinc</keyword>
<keyword evidence="2 4" id="KW-0863">Zinc-finger</keyword>
<evidence type="ECO:0000256" key="3">
    <source>
        <dbReference type="ARBA" id="ARBA00022833"/>
    </source>
</evidence>
<sequence length="507" mass="56164">MEKVTSCTVCLERFSGLLRIPKVLSCGHSLCYGCAQSLNGFRRRSRSKIPCPLCRKVTELYPSDLPVNYAILSLLEEVQLSEPKWCSDCKKVADSTCETHHFTCLWRREQERQFEDVKQYLETAAASQHSLERMLSESFGKLSDVISFLMDEVEASRKDTGDALSLMDSVLGVAGPRWDRARASIEQARLRSELREAFDQQTMSLMHSARKCEVTVYAEHGRSWRGAFDLEQCSSSGASAVVLAVIAAMQRARLLNLAEEVAELPNEGSMAVSRDVPDVGPDAEEVLQNAAGPGDGELVPFPKGQEIDFENIRPGVLFMFVRHQPESPVTSISSLSCKEFLPDVVEILRCHGPTLEGLSLHDVVEDVLVPVLTMPRLKRLELKGWLGQKEDLFSHRLLSTLQLECLEVSGDGCEPPVVEAILRIIGGAQELALQWPVDSTRSLADVIKELSADAAWPVSIKLLRKGSCERRVCNQQSATYKAALPDSAVHCARKCAYISLPDDTDTD</sequence>
<dbReference type="Proteomes" id="UP000515158">
    <property type="component" value="Unplaced"/>
</dbReference>
<dbReference type="KEGG" id="tpal:117645053"/>
<dbReference type="GeneID" id="117645053"/>
<dbReference type="Gene3D" id="3.30.40.10">
    <property type="entry name" value="Zinc/RING finger domain, C3HC4 (zinc finger)"/>
    <property type="match status" value="1"/>
</dbReference>
<dbReference type="InterPro" id="IPR001841">
    <property type="entry name" value="Znf_RING"/>
</dbReference>
<organism evidence="7">
    <name type="scientific">Thrips palmi</name>
    <name type="common">Melon thrips</name>
    <dbReference type="NCBI Taxonomy" id="161013"/>
    <lineage>
        <taxon>Eukaryota</taxon>
        <taxon>Metazoa</taxon>
        <taxon>Ecdysozoa</taxon>
        <taxon>Arthropoda</taxon>
        <taxon>Hexapoda</taxon>
        <taxon>Insecta</taxon>
        <taxon>Pterygota</taxon>
        <taxon>Neoptera</taxon>
        <taxon>Paraneoptera</taxon>
        <taxon>Thysanoptera</taxon>
        <taxon>Terebrantia</taxon>
        <taxon>Thripoidea</taxon>
        <taxon>Thripidae</taxon>
        <taxon>Thrips</taxon>
    </lineage>
</organism>
<dbReference type="InParanoid" id="A0A6P8ZMM0"/>
<evidence type="ECO:0000256" key="1">
    <source>
        <dbReference type="ARBA" id="ARBA00022723"/>
    </source>
</evidence>
<dbReference type="OrthoDB" id="6106880at2759"/>
<dbReference type="PANTHER" id="PTHR47156:SF10">
    <property type="entry name" value="E3 UBIQUITIN-PROTEIN LIGASE TRIM-21-RELATED"/>
    <property type="match status" value="1"/>
</dbReference>
<gene>
    <name evidence="7" type="primary">LOC117645053</name>
</gene>
<name>A0A6P8ZMM0_THRPL</name>
<dbReference type="InterPro" id="IPR017907">
    <property type="entry name" value="Znf_RING_CS"/>
</dbReference>
<dbReference type="Pfam" id="PF13445">
    <property type="entry name" value="zf-RING_UBOX"/>
    <property type="match status" value="1"/>
</dbReference>
<reference evidence="7" key="1">
    <citation type="submission" date="2025-08" db="UniProtKB">
        <authorList>
            <consortium name="RefSeq"/>
        </authorList>
    </citation>
    <scope>IDENTIFICATION</scope>
    <source>
        <tissue evidence="7">Total insect</tissue>
    </source>
</reference>
<dbReference type="PROSITE" id="PS00518">
    <property type="entry name" value="ZF_RING_1"/>
    <property type="match status" value="1"/>
</dbReference>
<dbReference type="GO" id="GO:0008270">
    <property type="term" value="F:zinc ion binding"/>
    <property type="evidence" value="ECO:0007669"/>
    <property type="project" value="UniProtKB-KW"/>
</dbReference>
<evidence type="ECO:0000259" key="5">
    <source>
        <dbReference type="PROSITE" id="PS50089"/>
    </source>
</evidence>
<dbReference type="InterPro" id="IPR027370">
    <property type="entry name" value="Znf-RING_euk"/>
</dbReference>
<protein>
    <submittedName>
        <fullName evidence="7">Uncharacterized protein LOC117645053</fullName>
    </submittedName>
</protein>
<keyword evidence="6" id="KW-1185">Reference proteome</keyword>
<dbReference type="PANTHER" id="PTHR47156">
    <property type="entry name" value="PROTEIN CBG20824"/>
    <property type="match status" value="1"/>
</dbReference>
<dbReference type="AlphaFoldDB" id="A0A6P8ZMM0"/>
<evidence type="ECO:0000313" key="7">
    <source>
        <dbReference type="RefSeq" id="XP_034240839.1"/>
    </source>
</evidence>
<dbReference type="InterPro" id="IPR013083">
    <property type="entry name" value="Znf_RING/FYVE/PHD"/>
</dbReference>
<keyword evidence="1" id="KW-0479">Metal-binding</keyword>
<feature type="domain" description="RING-type" evidence="5">
    <location>
        <begin position="7"/>
        <end position="55"/>
    </location>
</feature>
<dbReference type="SUPFAM" id="SSF57850">
    <property type="entry name" value="RING/U-box"/>
    <property type="match status" value="1"/>
</dbReference>
<evidence type="ECO:0000256" key="2">
    <source>
        <dbReference type="ARBA" id="ARBA00022771"/>
    </source>
</evidence>
<evidence type="ECO:0000313" key="6">
    <source>
        <dbReference type="Proteomes" id="UP000515158"/>
    </source>
</evidence>
<evidence type="ECO:0000256" key="4">
    <source>
        <dbReference type="PROSITE-ProRule" id="PRU00175"/>
    </source>
</evidence>
<dbReference type="PROSITE" id="PS50089">
    <property type="entry name" value="ZF_RING_2"/>
    <property type="match status" value="1"/>
</dbReference>